<feature type="chain" id="PRO_5043624903" description="Protein Wnt" evidence="11">
    <location>
        <begin position="32"/>
        <end position="363"/>
    </location>
</feature>
<dbReference type="Gene3D" id="3.30.2460.20">
    <property type="match status" value="1"/>
</dbReference>
<evidence type="ECO:0000256" key="1">
    <source>
        <dbReference type="ARBA" id="ARBA00004498"/>
    </source>
</evidence>
<dbReference type="GO" id="GO:0045165">
    <property type="term" value="P:cell fate commitment"/>
    <property type="evidence" value="ECO:0007669"/>
    <property type="project" value="TreeGrafter"/>
</dbReference>
<reference evidence="12 13" key="1">
    <citation type="submission" date="2020-10" db="EMBL/GenBank/DDBJ databases">
        <title>Pygocentrus nattereri (red-bellied piranha) genome, fPygNat1, primary haplotype.</title>
        <authorList>
            <person name="Myers G."/>
            <person name="Meyer A."/>
            <person name="Karagic N."/>
            <person name="Pippel M."/>
            <person name="Winkler S."/>
            <person name="Tracey A."/>
            <person name="Wood J."/>
            <person name="Formenti G."/>
            <person name="Howe K."/>
            <person name="Fedrigo O."/>
            <person name="Jarvis E.D."/>
        </authorList>
    </citation>
    <scope>NUCLEOTIDE SEQUENCE [LARGE SCALE GENOMIC DNA]</scope>
</reference>
<dbReference type="PRINTS" id="PR01349">
    <property type="entry name" value="WNTPROTEIN"/>
</dbReference>
<dbReference type="PANTHER" id="PTHR12027">
    <property type="entry name" value="WNT RELATED"/>
    <property type="match status" value="1"/>
</dbReference>
<evidence type="ECO:0000256" key="5">
    <source>
        <dbReference type="ARBA" id="ARBA00022530"/>
    </source>
</evidence>
<dbReference type="CTD" id="100332722"/>
<proteinExistence type="inferred from homology"/>
<dbReference type="CDD" id="cd19338">
    <property type="entry name" value="Wnt_Wnt6"/>
    <property type="match status" value="1"/>
</dbReference>
<organism evidence="12 13">
    <name type="scientific">Pygocentrus nattereri</name>
    <name type="common">Red-bellied piranha</name>
    <dbReference type="NCBI Taxonomy" id="42514"/>
    <lineage>
        <taxon>Eukaryota</taxon>
        <taxon>Metazoa</taxon>
        <taxon>Chordata</taxon>
        <taxon>Craniata</taxon>
        <taxon>Vertebrata</taxon>
        <taxon>Euteleostomi</taxon>
        <taxon>Actinopterygii</taxon>
        <taxon>Neopterygii</taxon>
        <taxon>Teleostei</taxon>
        <taxon>Ostariophysi</taxon>
        <taxon>Characiformes</taxon>
        <taxon>Characoidei</taxon>
        <taxon>Pygocentrus</taxon>
    </lineage>
</organism>
<evidence type="ECO:0000256" key="9">
    <source>
        <dbReference type="ARBA" id="ARBA00023288"/>
    </source>
</evidence>
<protein>
    <recommendedName>
        <fullName evidence="10">Protein Wnt</fullName>
    </recommendedName>
</protein>
<dbReference type="RefSeq" id="XP_017570719.1">
    <property type="nucleotide sequence ID" value="XM_017715230.2"/>
</dbReference>
<evidence type="ECO:0000256" key="8">
    <source>
        <dbReference type="ARBA" id="ARBA00023180"/>
    </source>
</evidence>
<keyword evidence="5" id="KW-0272">Extracellular matrix</keyword>
<dbReference type="GO" id="GO:0005125">
    <property type="term" value="F:cytokine activity"/>
    <property type="evidence" value="ECO:0007669"/>
    <property type="project" value="TreeGrafter"/>
</dbReference>
<feature type="signal peptide" evidence="11">
    <location>
        <begin position="1"/>
        <end position="31"/>
    </location>
</feature>
<dbReference type="GO" id="GO:0048513">
    <property type="term" value="P:animal organ development"/>
    <property type="evidence" value="ECO:0007669"/>
    <property type="project" value="UniProtKB-ARBA"/>
</dbReference>
<comment type="subcellular location">
    <subcellularLocation>
        <location evidence="1 10">Secreted</location>
        <location evidence="1 10">Extracellular space</location>
        <location evidence="1 10">Extracellular matrix</location>
    </subcellularLocation>
</comment>
<name>A0AAR2KY60_PYGNA</name>
<evidence type="ECO:0000256" key="6">
    <source>
        <dbReference type="ARBA" id="ARBA00022687"/>
    </source>
</evidence>
<dbReference type="InterPro" id="IPR043158">
    <property type="entry name" value="Wnt_C"/>
</dbReference>
<keyword evidence="11" id="KW-0732">Signal</keyword>
<dbReference type="GeneTree" id="ENSGT00940000159281"/>
<keyword evidence="9" id="KW-0449">Lipoprotein</keyword>
<keyword evidence="4" id="KW-0964">Secreted</keyword>
<dbReference type="Pfam" id="PF00110">
    <property type="entry name" value="wnt"/>
    <property type="match status" value="1"/>
</dbReference>
<dbReference type="PROSITE" id="PS00246">
    <property type="entry name" value="WNT1"/>
    <property type="match status" value="1"/>
</dbReference>
<dbReference type="GO" id="GO:0060070">
    <property type="term" value="P:canonical Wnt signaling pathway"/>
    <property type="evidence" value="ECO:0007669"/>
    <property type="project" value="TreeGrafter"/>
</dbReference>
<evidence type="ECO:0000256" key="10">
    <source>
        <dbReference type="RuleBase" id="RU003500"/>
    </source>
</evidence>
<dbReference type="GO" id="GO:0005109">
    <property type="term" value="F:frizzled binding"/>
    <property type="evidence" value="ECO:0007669"/>
    <property type="project" value="TreeGrafter"/>
</dbReference>
<dbReference type="InterPro" id="IPR018161">
    <property type="entry name" value="Wnt_CS"/>
</dbReference>
<dbReference type="Proteomes" id="UP001501920">
    <property type="component" value="Chromosome 30"/>
</dbReference>
<dbReference type="Ensembl" id="ENSPNAT00000056055.1">
    <property type="protein sequence ID" value="ENSPNAP00000067071.1"/>
    <property type="gene ID" value="ENSPNAG00000030760.1"/>
</dbReference>
<dbReference type="AlphaFoldDB" id="A0AAR2KY60"/>
<dbReference type="GO" id="GO:0005615">
    <property type="term" value="C:extracellular space"/>
    <property type="evidence" value="ECO:0007669"/>
    <property type="project" value="TreeGrafter"/>
</dbReference>
<dbReference type="GO" id="GO:0030182">
    <property type="term" value="P:neuron differentiation"/>
    <property type="evidence" value="ECO:0007669"/>
    <property type="project" value="TreeGrafter"/>
</dbReference>
<comment type="function">
    <text evidence="10">Ligand for members of the frizzled family of seven transmembrane receptors.</text>
</comment>
<evidence type="ECO:0000256" key="11">
    <source>
        <dbReference type="SAM" id="SignalP"/>
    </source>
</evidence>
<evidence type="ECO:0000256" key="7">
    <source>
        <dbReference type="ARBA" id="ARBA00023157"/>
    </source>
</evidence>
<comment type="similarity">
    <text evidence="2 10">Belongs to the Wnt family.</text>
</comment>
<dbReference type="PANTHER" id="PTHR12027:SF72">
    <property type="entry name" value="PROTEIN WNT-6"/>
    <property type="match status" value="1"/>
</dbReference>
<evidence type="ECO:0000313" key="13">
    <source>
        <dbReference type="Proteomes" id="UP001501920"/>
    </source>
</evidence>
<keyword evidence="7" id="KW-1015">Disulfide bond</keyword>
<keyword evidence="6 10" id="KW-0879">Wnt signaling pathway</keyword>
<dbReference type="InterPro" id="IPR005817">
    <property type="entry name" value="Wnt"/>
</dbReference>
<evidence type="ECO:0000256" key="3">
    <source>
        <dbReference type="ARBA" id="ARBA00022473"/>
    </source>
</evidence>
<accession>A0AAR2KY60</accession>
<dbReference type="InterPro" id="IPR009143">
    <property type="entry name" value="Wnt6"/>
</dbReference>
<keyword evidence="8" id="KW-0325">Glycoprotein</keyword>
<dbReference type="FunFam" id="3.30.2460.20:FF:000001">
    <property type="entry name" value="Wnt homolog"/>
    <property type="match status" value="1"/>
</dbReference>
<evidence type="ECO:0000256" key="2">
    <source>
        <dbReference type="ARBA" id="ARBA00005683"/>
    </source>
</evidence>
<reference evidence="12" key="3">
    <citation type="submission" date="2025-09" db="UniProtKB">
        <authorList>
            <consortium name="Ensembl"/>
        </authorList>
    </citation>
    <scope>IDENTIFICATION</scope>
</reference>
<evidence type="ECO:0000313" key="12">
    <source>
        <dbReference type="Ensembl" id="ENSPNAP00000067071.1"/>
    </source>
</evidence>
<reference evidence="12" key="2">
    <citation type="submission" date="2025-08" db="UniProtKB">
        <authorList>
            <consortium name="Ensembl"/>
        </authorList>
    </citation>
    <scope>IDENTIFICATION</scope>
</reference>
<sequence>MMMKLPTRARLLLLLILTGLFSAFHLPSVTGTPLMMDPNSICRRSKTAGGAHAELCQTKPEIIQEVSKGARLGMRECQHQFRQHRWNCTSHSKSLGKIILQDIRETAFVNGITAAGVLHAVTQACSQGDLLECGCLTLKISPRSPLERAVDHTASQIPALQDQRWEWGGCGDDVDFGYEISRQFMDARRRKSKSDIRTRIDLHNNEAGRLAVKTHMRTECKCHGLSGSCTLRSCWRKMPLFRQVGDHLMESYHTAVRVMGSNDGKSLVPVEPDIPLPGAHSLIYSDESPDFCSASRRTGSEGTRGRLCNSTETGPGSCDWLCCTKGHTQLTLEYEENCQCQFQWCCVVQCERCTVRGEVSVCL</sequence>
<keyword evidence="3 10" id="KW-0217">Developmental protein</keyword>
<dbReference type="GeneID" id="108437839"/>
<evidence type="ECO:0000256" key="4">
    <source>
        <dbReference type="ARBA" id="ARBA00022525"/>
    </source>
</evidence>
<dbReference type="SMART" id="SM00097">
    <property type="entry name" value="WNT1"/>
    <property type="match status" value="1"/>
</dbReference>
<keyword evidence="13" id="KW-1185">Reference proteome</keyword>